<evidence type="ECO:0000313" key="2">
    <source>
        <dbReference type="EMBL" id="CAD8899741.1"/>
    </source>
</evidence>
<protein>
    <recommendedName>
        <fullName evidence="3">F-box domain-containing protein</fullName>
    </recommendedName>
</protein>
<name>A0A7S1BW36_9STRA</name>
<dbReference type="CDD" id="cd09917">
    <property type="entry name" value="F-box_SF"/>
    <property type="match status" value="1"/>
</dbReference>
<evidence type="ECO:0000256" key="1">
    <source>
        <dbReference type="SAM" id="MobiDB-lite"/>
    </source>
</evidence>
<dbReference type="EMBL" id="HBFR01037015">
    <property type="protein sequence ID" value="CAD8899741.1"/>
    <property type="molecule type" value="Transcribed_RNA"/>
</dbReference>
<dbReference type="SUPFAM" id="SSF81383">
    <property type="entry name" value="F-box domain"/>
    <property type="match status" value="1"/>
</dbReference>
<reference evidence="2" key="1">
    <citation type="submission" date="2021-01" db="EMBL/GenBank/DDBJ databases">
        <authorList>
            <person name="Corre E."/>
            <person name="Pelletier E."/>
            <person name="Niang G."/>
            <person name="Scheremetjew M."/>
            <person name="Finn R."/>
            <person name="Kale V."/>
            <person name="Holt S."/>
            <person name="Cochrane G."/>
            <person name="Meng A."/>
            <person name="Brown T."/>
            <person name="Cohen L."/>
        </authorList>
    </citation>
    <scope>NUCLEOTIDE SEQUENCE</scope>
    <source>
        <strain evidence="2">308</strain>
    </source>
</reference>
<dbReference type="InterPro" id="IPR036047">
    <property type="entry name" value="F-box-like_dom_sf"/>
</dbReference>
<proteinExistence type="predicted"/>
<feature type="region of interest" description="Disordered" evidence="1">
    <location>
        <begin position="292"/>
        <end position="320"/>
    </location>
</feature>
<evidence type="ECO:0008006" key="3">
    <source>
        <dbReference type="Google" id="ProtNLM"/>
    </source>
</evidence>
<feature type="compositionally biased region" description="Basic residues" evidence="1">
    <location>
        <begin position="292"/>
        <end position="305"/>
    </location>
</feature>
<dbReference type="AlphaFoldDB" id="A0A7S1BW36"/>
<organism evidence="2">
    <name type="scientific">Corethron hystrix</name>
    <dbReference type="NCBI Taxonomy" id="216773"/>
    <lineage>
        <taxon>Eukaryota</taxon>
        <taxon>Sar</taxon>
        <taxon>Stramenopiles</taxon>
        <taxon>Ochrophyta</taxon>
        <taxon>Bacillariophyta</taxon>
        <taxon>Coscinodiscophyceae</taxon>
        <taxon>Corethrophycidae</taxon>
        <taxon>Corethrales</taxon>
        <taxon>Corethraceae</taxon>
        <taxon>Corethron</taxon>
    </lineage>
</organism>
<gene>
    <name evidence="2" type="ORF">CHYS00102_LOCUS26957</name>
</gene>
<accession>A0A7S1BW36</accession>
<sequence>MEIDSDTKGRDEDNYEESDEHFKSWLMNSVIPNALRENTDDADERLNEKMEVDSLSANNLYADFVRQVRLIRSCPEIWSTCGSSPHTIKPHEILTNNPKAFHPLSQPLLPSQIVSSVLPHHISHLSDDIIRTIFSHLSSIDLCRSVIPTSRRFQTLSIRSAEERIGWHCRNGHSLAVAARARDNPTAAPSVVVAESSPQKRGGKSASFVMRRTLPDCMRLLRAMEQSTIGCTFEANCNRSHRLPPFVQIPMLCLPHPVVVTGSGDGDYNGVYFCTGCNGNGFVFTKPRSGRICRPSKKSSRRGRSNRLTGRDFLDGNRNHDNIVHERGEEWEEDLEEEGDGDEEDLQYLRCIIAKKFSGEHIFWYMSKEIESELAIPNTPGDPDNFTDATATTAIIGRTKQKYSYWARLQIVGDASLSVCRYPSQTSVLCRNLGEPGWQALGGHGTVQGQPPTVELL</sequence>
<feature type="compositionally biased region" description="Basic and acidic residues" evidence="1">
    <location>
        <begin position="309"/>
        <end position="320"/>
    </location>
</feature>